<comment type="subcellular location">
    <subcellularLocation>
        <location evidence="1">Cell membrane</location>
        <topology evidence="1">Multi-pass membrane protein</topology>
    </subcellularLocation>
</comment>
<keyword evidence="16" id="KW-1185">Reference proteome</keyword>
<evidence type="ECO:0000256" key="11">
    <source>
        <dbReference type="ARBA" id="ARBA00023264"/>
    </source>
</evidence>
<keyword evidence="7 13" id="KW-1133">Transmembrane helix</keyword>
<evidence type="ECO:0000256" key="6">
    <source>
        <dbReference type="ARBA" id="ARBA00022737"/>
    </source>
</evidence>
<dbReference type="InterPro" id="IPR001736">
    <property type="entry name" value="PLipase_D/transphosphatidylase"/>
</dbReference>
<keyword evidence="4" id="KW-0808">Transferase</keyword>
<evidence type="ECO:0000256" key="2">
    <source>
        <dbReference type="ARBA" id="ARBA00022475"/>
    </source>
</evidence>
<sequence>MTDLLDLVIILLLVGIPLILSLVCSIHILLTKRDSRASIAWMGLVWLAPVLGAFTYLLFGINRLHSRATEWKKNLADHRRDSLQPFLPDMLAQCVPEPMQTLSRLADKVSNQPLLAGNAITPLFNGDEAYPRMLAAIDAAEQSITLSTFILRNDRLGKQFIDALSRAAKRQVAIRLLVDYMGFRYSFPTLKKRLRTAELHYAEFMPPNWPRTMPFLNLRNHRKLLIIDGRIGFTGGMNISDHHCRNKRQCVPIEDIHFVVEGPVVTELQTIFTEDWYSSTGEKLEGHPWFSPPETPGSTLARAIADGPDDRFNTLRQLMLGAIGSAQTRIRIMTPYFVPDASLEEALITASLRGIQIQLLLPGRNNLKLVDWACRHHLLELVRQGVEVRFGPERFIHSKLFMLDESWTLFGSANWDNRSLVLNFECNVECYDDWLTQQLNQHFDTQFAQAIPVTLSELQQQSLPVRLRNAAAGLLSPYL</sequence>
<feature type="domain" description="PLD phosphodiesterase" evidence="14">
    <location>
        <begin position="392"/>
        <end position="419"/>
    </location>
</feature>
<keyword evidence="2" id="KW-1003">Cell membrane</keyword>
<keyword evidence="9 13" id="KW-0472">Membrane</keyword>
<dbReference type="Pfam" id="PF13396">
    <property type="entry name" value="PLDc_N"/>
    <property type="match status" value="1"/>
</dbReference>
<reference evidence="15 16" key="1">
    <citation type="submission" date="2019-09" db="EMBL/GenBank/DDBJ databases">
        <title>Nitrincola iocasae sp. nov., a bacterium isolated from the sediment collected at a cold seep field in South China Sea.</title>
        <authorList>
            <person name="Zhang H."/>
            <person name="Wang H."/>
            <person name="Li C."/>
        </authorList>
    </citation>
    <scope>NUCLEOTIDE SEQUENCE [LARGE SCALE GENOMIC DNA]</scope>
    <source>
        <strain evidence="15 16">KXZD1103</strain>
    </source>
</reference>
<evidence type="ECO:0000256" key="1">
    <source>
        <dbReference type="ARBA" id="ARBA00004651"/>
    </source>
</evidence>
<dbReference type="CDD" id="cd09157">
    <property type="entry name" value="PLDc_CLS_unchar2_1"/>
    <property type="match status" value="1"/>
</dbReference>
<dbReference type="SUPFAM" id="SSF56024">
    <property type="entry name" value="Phospholipase D/nuclease"/>
    <property type="match status" value="2"/>
</dbReference>
<protein>
    <recommendedName>
        <fullName evidence="12">Cardiolipin synthase</fullName>
        <ecNumber evidence="12">2.7.8.-</ecNumber>
    </recommendedName>
</protein>
<evidence type="ECO:0000256" key="13">
    <source>
        <dbReference type="SAM" id="Phobius"/>
    </source>
</evidence>
<organism evidence="15 16">
    <name type="scientific">Nitrincola iocasae</name>
    <dbReference type="NCBI Taxonomy" id="2614693"/>
    <lineage>
        <taxon>Bacteria</taxon>
        <taxon>Pseudomonadati</taxon>
        <taxon>Pseudomonadota</taxon>
        <taxon>Gammaproteobacteria</taxon>
        <taxon>Oceanospirillales</taxon>
        <taxon>Oceanospirillaceae</taxon>
        <taxon>Nitrincola</taxon>
    </lineage>
</organism>
<dbReference type="InterPro" id="IPR027379">
    <property type="entry name" value="CLS_N"/>
</dbReference>
<dbReference type="PANTHER" id="PTHR21248:SF22">
    <property type="entry name" value="PHOSPHOLIPASE D"/>
    <property type="match status" value="1"/>
</dbReference>
<dbReference type="Proteomes" id="UP000325606">
    <property type="component" value="Chromosome"/>
</dbReference>
<gene>
    <name evidence="15" type="primary">cls</name>
    <name evidence="15" type="ORF">F5I99_13605</name>
</gene>
<keyword evidence="11" id="KW-1208">Phospholipid metabolism</keyword>
<dbReference type="RefSeq" id="WP_151056870.1">
    <property type="nucleotide sequence ID" value="NZ_CP044222.1"/>
</dbReference>
<dbReference type="GO" id="GO:0008808">
    <property type="term" value="F:cardiolipin synthase activity"/>
    <property type="evidence" value="ECO:0007669"/>
    <property type="project" value="UniProtKB-UniRule"/>
</dbReference>
<proteinExistence type="predicted"/>
<evidence type="ECO:0000313" key="15">
    <source>
        <dbReference type="EMBL" id="QEW07444.1"/>
    </source>
</evidence>
<name>A0A5J6LFV4_9GAMM</name>
<evidence type="ECO:0000256" key="4">
    <source>
        <dbReference type="ARBA" id="ARBA00022679"/>
    </source>
</evidence>
<dbReference type="InterPro" id="IPR022924">
    <property type="entry name" value="Cardiolipin_synthase"/>
</dbReference>
<evidence type="ECO:0000256" key="8">
    <source>
        <dbReference type="ARBA" id="ARBA00023098"/>
    </source>
</evidence>
<dbReference type="SMART" id="SM00155">
    <property type="entry name" value="PLDc"/>
    <property type="match status" value="2"/>
</dbReference>
<evidence type="ECO:0000256" key="10">
    <source>
        <dbReference type="ARBA" id="ARBA00023209"/>
    </source>
</evidence>
<dbReference type="InterPro" id="IPR025202">
    <property type="entry name" value="PLD-like_dom"/>
</dbReference>
<accession>A0A5J6LFV4</accession>
<dbReference type="GO" id="GO:0032049">
    <property type="term" value="P:cardiolipin biosynthetic process"/>
    <property type="evidence" value="ECO:0007669"/>
    <property type="project" value="UniProtKB-UniRule"/>
</dbReference>
<keyword evidence="10" id="KW-0594">Phospholipid biosynthesis</keyword>
<evidence type="ECO:0000256" key="7">
    <source>
        <dbReference type="ARBA" id="ARBA00022989"/>
    </source>
</evidence>
<evidence type="ECO:0000256" key="3">
    <source>
        <dbReference type="ARBA" id="ARBA00022516"/>
    </source>
</evidence>
<keyword evidence="5 13" id="KW-0812">Transmembrane</keyword>
<keyword evidence="3" id="KW-0444">Lipid biosynthesis</keyword>
<dbReference type="EMBL" id="CP044222">
    <property type="protein sequence ID" value="QEW07444.1"/>
    <property type="molecule type" value="Genomic_DNA"/>
</dbReference>
<feature type="transmembrane region" description="Helical" evidence="13">
    <location>
        <begin position="39"/>
        <end position="59"/>
    </location>
</feature>
<dbReference type="Pfam" id="PF13091">
    <property type="entry name" value="PLDc_2"/>
    <property type="match status" value="2"/>
</dbReference>
<dbReference type="Gene3D" id="3.30.870.10">
    <property type="entry name" value="Endonuclease Chain A"/>
    <property type="match status" value="2"/>
</dbReference>
<evidence type="ECO:0000256" key="12">
    <source>
        <dbReference type="NCBIfam" id="TIGR04265"/>
    </source>
</evidence>
<keyword evidence="8" id="KW-0443">Lipid metabolism</keyword>
<feature type="transmembrane region" description="Helical" evidence="13">
    <location>
        <begin position="6"/>
        <end position="30"/>
    </location>
</feature>
<feature type="domain" description="PLD phosphodiesterase" evidence="14">
    <location>
        <begin position="216"/>
        <end position="243"/>
    </location>
</feature>
<dbReference type="KEGG" id="nik:F5I99_13605"/>
<keyword evidence="6" id="KW-0677">Repeat</keyword>
<dbReference type="PANTHER" id="PTHR21248">
    <property type="entry name" value="CARDIOLIPIN SYNTHASE"/>
    <property type="match status" value="1"/>
</dbReference>
<evidence type="ECO:0000256" key="5">
    <source>
        <dbReference type="ARBA" id="ARBA00022692"/>
    </source>
</evidence>
<dbReference type="EC" id="2.7.8.-" evidence="12"/>
<dbReference type="GO" id="GO:0005886">
    <property type="term" value="C:plasma membrane"/>
    <property type="evidence" value="ECO:0007669"/>
    <property type="project" value="UniProtKB-SubCell"/>
</dbReference>
<dbReference type="PROSITE" id="PS50035">
    <property type="entry name" value="PLD"/>
    <property type="match status" value="2"/>
</dbReference>
<dbReference type="AlphaFoldDB" id="A0A5J6LFV4"/>
<evidence type="ECO:0000256" key="9">
    <source>
        <dbReference type="ARBA" id="ARBA00023136"/>
    </source>
</evidence>
<evidence type="ECO:0000259" key="14">
    <source>
        <dbReference type="PROSITE" id="PS50035"/>
    </source>
</evidence>
<dbReference type="NCBIfam" id="TIGR04265">
    <property type="entry name" value="bac_cardiolipin"/>
    <property type="match status" value="1"/>
</dbReference>
<evidence type="ECO:0000313" key="16">
    <source>
        <dbReference type="Proteomes" id="UP000325606"/>
    </source>
</evidence>